<evidence type="ECO:0000313" key="1">
    <source>
        <dbReference type="EMBL" id="HIX82472.1"/>
    </source>
</evidence>
<feature type="non-terminal residue" evidence="1">
    <location>
        <position position="1"/>
    </location>
</feature>
<reference evidence="1" key="1">
    <citation type="journal article" date="2021" name="PeerJ">
        <title>Extensive microbial diversity within the chicken gut microbiome revealed by metagenomics and culture.</title>
        <authorList>
            <person name="Gilroy R."/>
            <person name="Ravi A."/>
            <person name="Getino M."/>
            <person name="Pursley I."/>
            <person name="Horton D.L."/>
            <person name="Alikhan N.F."/>
            <person name="Baker D."/>
            <person name="Gharbi K."/>
            <person name="Hall N."/>
            <person name="Watson M."/>
            <person name="Adriaenssens E.M."/>
            <person name="Foster-Nyarko E."/>
            <person name="Jarju S."/>
            <person name="Secka A."/>
            <person name="Antonio M."/>
            <person name="Oren A."/>
            <person name="Chaudhuri R.R."/>
            <person name="La Ragione R."/>
            <person name="Hildebrand F."/>
            <person name="Pallen M.J."/>
        </authorList>
    </citation>
    <scope>NUCLEOTIDE SEQUENCE</scope>
    <source>
        <strain evidence="1">ChiGjej1B1-14440</strain>
    </source>
</reference>
<comment type="caution">
    <text evidence="1">The sequence shown here is derived from an EMBL/GenBank/DDBJ whole genome shotgun (WGS) entry which is preliminary data.</text>
</comment>
<accession>A0A9D1XN39</accession>
<name>A0A9D1XN39_9FIRM</name>
<sequence>DIHLIRWKKGCASFMTEITIFYDDTKKSCQDYADRFAEQENVECKKASEYLDQQMIFNKGAKIGLIFESKNGKVPYSILHIIWRLIADKKEKHMIFVTGGDREFRAIKAAADDMAQRGYHVNNIYSKYILQKHKIREDEAVDEILYALSAMYRTGRISGI</sequence>
<dbReference type="Proteomes" id="UP000886724">
    <property type="component" value="Unassembled WGS sequence"/>
</dbReference>
<reference evidence="1" key="2">
    <citation type="submission" date="2021-04" db="EMBL/GenBank/DDBJ databases">
        <authorList>
            <person name="Gilroy R."/>
        </authorList>
    </citation>
    <scope>NUCLEOTIDE SEQUENCE</scope>
    <source>
        <strain evidence="1">ChiGjej1B1-14440</strain>
    </source>
</reference>
<proteinExistence type="predicted"/>
<evidence type="ECO:0000313" key="2">
    <source>
        <dbReference type="Proteomes" id="UP000886724"/>
    </source>
</evidence>
<dbReference type="AlphaFoldDB" id="A0A9D1XN39"/>
<gene>
    <name evidence="1" type="ORF">H9980_10980</name>
</gene>
<protein>
    <submittedName>
        <fullName evidence="1">Uncharacterized protein</fullName>
    </submittedName>
</protein>
<dbReference type="EMBL" id="DXET01000243">
    <property type="protein sequence ID" value="HIX82472.1"/>
    <property type="molecule type" value="Genomic_DNA"/>
</dbReference>
<organism evidence="1 2">
    <name type="scientific">Candidatus Erysipelatoclostridium merdavium</name>
    <dbReference type="NCBI Taxonomy" id="2838566"/>
    <lineage>
        <taxon>Bacteria</taxon>
        <taxon>Bacillati</taxon>
        <taxon>Bacillota</taxon>
        <taxon>Erysipelotrichia</taxon>
        <taxon>Erysipelotrichales</taxon>
        <taxon>Erysipelotrichales incertae sedis</taxon>
    </lineage>
</organism>